<comment type="similarity">
    <text evidence="1">Belongs to the EamA transporter family.</text>
</comment>
<feature type="transmembrane region" description="Helical" evidence="2">
    <location>
        <begin position="42"/>
        <end position="64"/>
    </location>
</feature>
<name>A0A8T4JAM8_9ACTN</name>
<evidence type="ECO:0000313" key="4">
    <source>
        <dbReference type="EMBL" id="MBR7679357.1"/>
    </source>
</evidence>
<keyword evidence="2" id="KW-0472">Membrane</keyword>
<comment type="caution">
    <text evidence="4">The sequence shown here is derived from an EMBL/GenBank/DDBJ whole genome shotgun (WGS) entry which is preliminary data.</text>
</comment>
<dbReference type="EMBL" id="JAGSMN010002587">
    <property type="protein sequence ID" value="MBR7679357.1"/>
    <property type="molecule type" value="Genomic_DNA"/>
</dbReference>
<evidence type="ECO:0000259" key="3">
    <source>
        <dbReference type="Pfam" id="PF00892"/>
    </source>
</evidence>
<keyword evidence="2" id="KW-0812">Transmembrane</keyword>
<evidence type="ECO:0000313" key="5">
    <source>
        <dbReference type="Proteomes" id="UP000675554"/>
    </source>
</evidence>
<dbReference type="SUPFAM" id="SSF103481">
    <property type="entry name" value="Multidrug resistance efflux transporter EmrE"/>
    <property type="match status" value="1"/>
</dbReference>
<dbReference type="InterPro" id="IPR000620">
    <property type="entry name" value="EamA_dom"/>
</dbReference>
<keyword evidence="5" id="KW-1185">Reference proteome</keyword>
<evidence type="ECO:0000256" key="1">
    <source>
        <dbReference type="ARBA" id="ARBA00007362"/>
    </source>
</evidence>
<feature type="non-terminal residue" evidence="4">
    <location>
        <position position="86"/>
    </location>
</feature>
<gene>
    <name evidence="4" type="ORF">KDA82_41810</name>
</gene>
<feature type="domain" description="EamA" evidence="3">
    <location>
        <begin position="17"/>
        <end position="86"/>
    </location>
</feature>
<dbReference type="InterPro" id="IPR037185">
    <property type="entry name" value="EmrE-like"/>
</dbReference>
<reference evidence="4" key="1">
    <citation type="submission" date="2021-04" db="EMBL/GenBank/DDBJ databases">
        <title>Sequencing of actinobacteria type strains.</title>
        <authorList>
            <person name="Nguyen G.-S."/>
            <person name="Wentzel A."/>
        </authorList>
    </citation>
    <scope>NUCLEOTIDE SEQUENCE</scope>
    <source>
        <strain evidence="4">DSM 42095</strain>
    </source>
</reference>
<dbReference type="GO" id="GO:0016020">
    <property type="term" value="C:membrane"/>
    <property type="evidence" value="ECO:0007669"/>
    <property type="project" value="InterPro"/>
</dbReference>
<accession>A0A8T4JAM8</accession>
<evidence type="ECO:0000256" key="2">
    <source>
        <dbReference type="SAM" id="Phobius"/>
    </source>
</evidence>
<keyword evidence="2" id="KW-1133">Transmembrane helix</keyword>
<dbReference type="Proteomes" id="UP000675554">
    <property type="component" value="Unassembled WGS sequence"/>
</dbReference>
<organism evidence="4 5">
    <name type="scientific">Streptomyces daliensis</name>
    <dbReference type="NCBI Taxonomy" id="299421"/>
    <lineage>
        <taxon>Bacteria</taxon>
        <taxon>Bacillati</taxon>
        <taxon>Actinomycetota</taxon>
        <taxon>Actinomycetes</taxon>
        <taxon>Kitasatosporales</taxon>
        <taxon>Streptomycetaceae</taxon>
        <taxon>Streptomyces</taxon>
    </lineage>
</organism>
<sequence length="86" mass="8558">PAFPEGGGRRVVVAARPALAFVGLADVAANGTYMVAAQTGPVTMAAVLASLYPVITALAARAVLQERLRLIQAAGAGLAMAGTVLL</sequence>
<dbReference type="Pfam" id="PF00892">
    <property type="entry name" value="EamA"/>
    <property type="match status" value="1"/>
</dbReference>
<proteinExistence type="inferred from homology"/>
<feature type="non-terminal residue" evidence="4">
    <location>
        <position position="1"/>
    </location>
</feature>
<protein>
    <submittedName>
        <fullName evidence="4">EamA family transporter</fullName>
    </submittedName>
</protein>
<dbReference type="AlphaFoldDB" id="A0A8T4JAM8"/>
<dbReference type="Gene3D" id="1.10.3730.20">
    <property type="match status" value="1"/>
</dbReference>